<dbReference type="STRING" id="309803.CTN_0231"/>
<sequence>MICVFDLRGRVALVTGGSRGLGFGIAQGLAEAGCSVVVASRNLEEASEAAQKLTEKYGVETMAFRCDVSNYEEVKKLLEAVKEKFGKLDTVVNAAGINRRHPAEEFPLDEFRQVIEVNLFGTYYVCREAFSLLRESDNPSIINIGSLTVEEVTMPNISAYAASKGGVASLTKALAKEWGRYGIRVNVIAPGWYRTKMTEAVFSDPEKLDYMLKRIPLGRTGVPEDLKGVAVFLASEEAKYVTGQIIFVDGGWTAN</sequence>
<dbReference type="PROSITE" id="PS00061">
    <property type="entry name" value="ADH_SHORT"/>
    <property type="match status" value="1"/>
</dbReference>
<dbReference type="Pfam" id="PF13561">
    <property type="entry name" value="adh_short_C2"/>
    <property type="match status" value="1"/>
</dbReference>
<comment type="similarity">
    <text evidence="1">Belongs to the short-chain dehydrogenases/reductases (SDR) family.</text>
</comment>
<dbReference type="SMART" id="SM00822">
    <property type="entry name" value="PKS_KR"/>
    <property type="match status" value="1"/>
</dbReference>
<dbReference type="SUPFAM" id="SSF51735">
    <property type="entry name" value="NAD(P)-binding Rossmann-fold domains"/>
    <property type="match status" value="1"/>
</dbReference>
<accession>B9KBL1</accession>
<dbReference type="eggNOG" id="COG1028">
    <property type="taxonomic scope" value="Bacteria"/>
</dbReference>
<dbReference type="HOGENOM" id="CLU_010194_1_3_0"/>
<dbReference type="GO" id="GO:0016616">
    <property type="term" value="F:oxidoreductase activity, acting on the CH-OH group of donors, NAD or NADP as acceptor"/>
    <property type="evidence" value="ECO:0007669"/>
    <property type="project" value="UniProtKB-ARBA"/>
</dbReference>
<evidence type="ECO:0000313" key="4">
    <source>
        <dbReference type="Proteomes" id="UP000000445"/>
    </source>
</evidence>
<keyword evidence="4" id="KW-1185">Reference proteome</keyword>
<dbReference type="CDD" id="cd05347">
    <property type="entry name" value="Ga5DH-like_SDR_c"/>
    <property type="match status" value="1"/>
</dbReference>
<dbReference type="PRINTS" id="PR00081">
    <property type="entry name" value="GDHRDH"/>
</dbReference>
<dbReference type="FunFam" id="3.40.50.720:FF:000084">
    <property type="entry name" value="Short-chain dehydrogenase reductase"/>
    <property type="match status" value="1"/>
</dbReference>
<gene>
    <name evidence="3" type="ordered locus">CTN_0231</name>
</gene>
<dbReference type="NCBIfam" id="NF005559">
    <property type="entry name" value="PRK07231.1"/>
    <property type="match status" value="1"/>
</dbReference>
<dbReference type="InterPro" id="IPR020904">
    <property type="entry name" value="Sc_DH/Rdtase_CS"/>
</dbReference>
<dbReference type="Proteomes" id="UP000000445">
    <property type="component" value="Chromosome"/>
</dbReference>
<dbReference type="AlphaFoldDB" id="B9KBL1"/>
<evidence type="ECO:0000259" key="2">
    <source>
        <dbReference type="SMART" id="SM00822"/>
    </source>
</evidence>
<name>B9KBL1_THENN</name>
<dbReference type="InterPro" id="IPR002347">
    <property type="entry name" value="SDR_fam"/>
</dbReference>
<proteinExistence type="inferred from homology"/>
<dbReference type="InterPro" id="IPR036291">
    <property type="entry name" value="NAD(P)-bd_dom_sf"/>
</dbReference>
<protein>
    <submittedName>
        <fullName evidence="3">Oxidoreductase, short chain dehydrogenase/reductase family</fullName>
    </submittedName>
</protein>
<dbReference type="Gene3D" id="3.40.50.720">
    <property type="entry name" value="NAD(P)-binding Rossmann-like Domain"/>
    <property type="match status" value="1"/>
</dbReference>
<dbReference type="EMBL" id="CP000916">
    <property type="protein sequence ID" value="ACM22407.1"/>
    <property type="molecule type" value="Genomic_DNA"/>
</dbReference>
<evidence type="ECO:0000313" key="3">
    <source>
        <dbReference type="EMBL" id="ACM22407.1"/>
    </source>
</evidence>
<organism evidence="3 4">
    <name type="scientific">Thermotoga neapolitana (strain ATCC 49049 / DSM 4359 / NBRC 107923 / NS-E)</name>
    <dbReference type="NCBI Taxonomy" id="309803"/>
    <lineage>
        <taxon>Bacteria</taxon>
        <taxon>Thermotogati</taxon>
        <taxon>Thermotogota</taxon>
        <taxon>Thermotogae</taxon>
        <taxon>Thermotogales</taxon>
        <taxon>Thermotogaceae</taxon>
        <taxon>Thermotoga</taxon>
    </lineage>
</organism>
<dbReference type="PRINTS" id="PR00080">
    <property type="entry name" value="SDRFAMILY"/>
</dbReference>
<evidence type="ECO:0000256" key="1">
    <source>
        <dbReference type="ARBA" id="ARBA00006484"/>
    </source>
</evidence>
<dbReference type="InterPro" id="IPR057326">
    <property type="entry name" value="KR_dom"/>
</dbReference>
<dbReference type="PANTHER" id="PTHR42760">
    <property type="entry name" value="SHORT-CHAIN DEHYDROGENASES/REDUCTASES FAMILY MEMBER"/>
    <property type="match status" value="1"/>
</dbReference>
<reference evidence="3 4" key="1">
    <citation type="journal article" date="2009" name="Biosci. Biotechnol. Biochem.">
        <title>WeGAS: a web-based microbial genome annotation system.</title>
        <authorList>
            <person name="Lee D."/>
            <person name="Seo H."/>
            <person name="Park C."/>
            <person name="Park K."/>
        </authorList>
    </citation>
    <scope>NUCLEOTIDE SEQUENCE [LARGE SCALE GENOMIC DNA]</scope>
    <source>
        <strain evidence="4">ATCC 49049 / DSM 4359 / NBRC 107923 / NS-E</strain>
    </source>
</reference>
<dbReference type="KEGG" id="tna:CTN_0231"/>
<feature type="domain" description="Ketoreductase" evidence="2">
    <location>
        <begin position="10"/>
        <end position="195"/>
    </location>
</feature>